<accession>A0ABD0XY62</accession>
<evidence type="ECO:0000313" key="1">
    <source>
        <dbReference type="EMBL" id="KAL1116201.1"/>
    </source>
</evidence>
<dbReference type="PANTHER" id="PTHR45913">
    <property type="entry name" value="EPM2A-INTERACTING PROTEIN 1"/>
    <property type="match status" value="1"/>
</dbReference>
<proteinExistence type="predicted"/>
<reference evidence="1 2" key="1">
    <citation type="submission" date="2024-07" db="EMBL/GenBank/DDBJ databases">
        <title>Chromosome-level genome assembly of the water stick insect Ranatra chinensis (Heteroptera: Nepidae).</title>
        <authorList>
            <person name="Liu X."/>
        </authorList>
    </citation>
    <scope>NUCLEOTIDE SEQUENCE [LARGE SCALE GENOMIC DNA]</scope>
    <source>
        <strain evidence="1">Cailab_2021Rc</strain>
        <tissue evidence="1">Muscle</tissue>
    </source>
</reference>
<comment type="caution">
    <text evidence="1">The sequence shown here is derived from an EMBL/GenBank/DDBJ whole genome shotgun (WGS) entry which is preliminary data.</text>
</comment>
<evidence type="ECO:0000313" key="2">
    <source>
        <dbReference type="Proteomes" id="UP001558652"/>
    </source>
</evidence>
<protein>
    <submittedName>
        <fullName evidence="1">Uncharacterized protein</fullName>
    </submittedName>
</protein>
<dbReference type="EMBL" id="JBFDAA010000018">
    <property type="protein sequence ID" value="KAL1116201.1"/>
    <property type="molecule type" value="Genomic_DNA"/>
</dbReference>
<keyword evidence="2" id="KW-1185">Reference proteome</keyword>
<gene>
    <name evidence="1" type="ORF">AAG570_005696</name>
</gene>
<dbReference type="Proteomes" id="UP001558652">
    <property type="component" value="Unassembled WGS sequence"/>
</dbReference>
<sequence length="110" mass="13198">MFQQENNIFTFWLRVKKDFPVLIKKDLEILLLFIATYLRETGFSAVWILKTKYRSRLVIENELRTAISTMIRGLKKCVLKNKLIHHTINTIKTLVNVFYLYFCKICFFSI</sequence>
<organism evidence="1 2">
    <name type="scientific">Ranatra chinensis</name>
    <dbReference type="NCBI Taxonomy" id="642074"/>
    <lineage>
        <taxon>Eukaryota</taxon>
        <taxon>Metazoa</taxon>
        <taxon>Ecdysozoa</taxon>
        <taxon>Arthropoda</taxon>
        <taxon>Hexapoda</taxon>
        <taxon>Insecta</taxon>
        <taxon>Pterygota</taxon>
        <taxon>Neoptera</taxon>
        <taxon>Paraneoptera</taxon>
        <taxon>Hemiptera</taxon>
        <taxon>Heteroptera</taxon>
        <taxon>Panheteroptera</taxon>
        <taxon>Nepomorpha</taxon>
        <taxon>Nepidae</taxon>
        <taxon>Ranatrinae</taxon>
        <taxon>Ranatra</taxon>
    </lineage>
</organism>
<name>A0ABD0XY62_9HEMI</name>
<dbReference type="AlphaFoldDB" id="A0ABD0XY62"/>
<dbReference type="PANTHER" id="PTHR45913:SF19">
    <property type="entry name" value="LOW QUALITY PROTEIN: ZINC FINGER BED DOMAIN-CONTAINING PROTEIN 5-LIKE"/>
    <property type="match status" value="1"/>
</dbReference>